<dbReference type="EMBL" id="LR026985">
    <property type="protein sequence ID" value="VCU40282.1"/>
    <property type="molecule type" value="Genomic_DNA"/>
</dbReference>
<evidence type="ECO:0000313" key="2">
    <source>
        <dbReference type="Proteomes" id="UP000324639"/>
    </source>
</evidence>
<keyword evidence="2" id="KW-1185">Reference proteome</keyword>
<evidence type="ECO:0000313" key="1">
    <source>
        <dbReference type="EMBL" id="VCU40282.1"/>
    </source>
</evidence>
<gene>
    <name evidence="1" type="ORF">BGT96224V316_LOCUS1523</name>
</gene>
<accession>A0A9X9PRY9</accession>
<proteinExistence type="predicted"/>
<organism evidence="1 2">
    <name type="scientific">Blumeria graminis f. sp. tritici</name>
    <dbReference type="NCBI Taxonomy" id="62690"/>
    <lineage>
        <taxon>Eukaryota</taxon>
        <taxon>Fungi</taxon>
        <taxon>Dikarya</taxon>
        <taxon>Ascomycota</taxon>
        <taxon>Pezizomycotina</taxon>
        <taxon>Leotiomycetes</taxon>
        <taxon>Erysiphales</taxon>
        <taxon>Erysiphaceae</taxon>
        <taxon>Blumeria</taxon>
    </lineage>
</organism>
<dbReference type="AlphaFoldDB" id="A0A9X9PRY9"/>
<name>A0A9X9PRY9_BLUGR</name>
<reference evidence="1 2" key="1">
    <citation type="submission" date="2018-08" db="EMBL/GenBank/DDBJ databases">
        <authorList>
            <person name="Muller C M."/>
        </authorList>
    </citation>
    <scope>NUCLEOTIDE SEQUENCE [LARGE SCALE GENOMIC DNA]</scope>
</reference>
<protein>
    <submittedName>
        <fullName evidence="1">Bgt-50348</fullName>
    </submittedName>
</protein>
<dbReference type="Proteomes" id="UP000324639">
    <property type="component" value="Chromosome Bgt_-02"/>
</dbReference>
<sequence>MKESEIWEWLNFFKEIFLDQLQDSLPILSTEYPVITEKEGFQLRGQDFRTEHSLHTVNTVDFSETDVMIKSINLPVDGAVDGEDINVLGEIDKSLSGNVRQEKFIRLSRSV</sequence>